<dbReference type="AlphaFoldDB" id="A0A380HA63"/>
<feature type="transmembrane region" description="Helical" evidence="6">
    <location>
        <begin position="61"/>
        <end position="79"/>
    </location>
</feature>
<feature type="transmembrane region" description="Helical" evidence="6">
    <location>
        <begin position="20"/>
        <end position="41"/>
    </location>
</feature>
<dbReference type="EMBL" id="UHDZ01000001">
    <property type="protein sequence ID" value="SUM73803.1"/>
    <property type="molecule type" value="Genomic_DNA"/>
</dbReference>
<evidence type="ECO:0000256" key="6">
    <source>
        <dbReference type="PIRNR" id="PIRNR018968"/>
    </source>
</evidence>
<dbReference type="GeneID" id="63935746"/>
<dbReference type="InterPro" id="IPR052536">
    <property type="entry name" value="ABC-4_Integral_Memb_Prot"/>
</dbReference>
<dbReference type="InterPro" id="IPR003838">
    <property type="entry name" value="ABC3_permease_C"/>
</dbReference>
<feature type="transmembrane region" description="Helical" evidence="6">
    <location>
        <begin position="599"/>
        <end position="618"/>
    </location>
</feature>
<dbReference type="PANTHER" id="PTHR46795">
    <property type="entry name" value="ABC TRANSPORTER PERMEASE-RELATED-RELATED"/>
    <property type="match status" value="1"/>
</dbReference>
<comment type="similarity">
    <text evidence="6">Belongs to the ABC-4 integral membrane protein family.</text>
</comment>
<reference evidence="8 9" key="1">
    <citation type="submission" date="2018-06" db="EMBL/GenBank/DDBJ databases">
        <authorList>
            <consortium name="Pathogen Informatics"/>
            <person name="Doyle S."/>
        </authorList>
    </citation>
    <scope>NUCLEOTIDE SEQUENCE [LARGE SCALE GENOMIC DNA]</scope>
    <source>
        <strain evidence="8 9">NCTC11807</strain>
    </source>
</reference>
<dbReference type="GO" id="GO:0055085">
    <property type="term" value="P:transmembrane transport"/>
    <property type="evidence" value="ECO:0007669"/>
    <property type="project" value="UniProtKB-UniRule"/>
</dbReference>
<feature type="domain" description="ABC3 transporter permease C-terminal" evidence="7">
    <location>
        <begin position="61"/>
        <end position="179"/>
    </location>
</feature>
<dbReference type="PIRSF" id="PIRSF018968">
    <property type="entry name" value="ABC_permease_BceB"/>
    <property type="match status" value="1"/>
</dbReference>
<keyword evidence="9" id="KW-1185">Reference proteome</keyword>
<proteinExistence type="inferred from homology"/>
<protein>
    <submittedName>
        <fullName evidence="8">ABC transporter permease</fullName>
    </submittedName>
</protein>
<dbReference type="PANTHER" id="PTHR46795:SF3">
    <property type="entry name" value="ABC TRANSPORTER PERMEASE"/>
    <property type="match status" value="1"/>
</dbReference>
<evidence type="ECO:0000313" key="8">
    <source>
        <dbReference type="EMBL" id="SUM73803.1"/>
    </source>
</evidence>
<feature type="transmembrane region" description="Helical" evidence="6">
    <location>
        <begin position="146"/>
        <end position="175"/>
    </location>
</feature>
<feature type="transmembrane region" description="Helical" evidence="6">
    <location>
        <begin position="109"/>
        <end position="134"/>
    </location>
</feature>
<feature type="transmembrane region" description="Helical" evidence="6">
    <location>
        <begin position="509"/>
        <end position="531"/>
    </location>
</feature>
<evidence type="ECO:0000256" key="3">
    <source>
        <dbReference type="ARBA" id="ARBA00022692"/>
    </source>
</evidence>
<keyword evidence="5 6" id="KW-0472">Membrane</keyword>
<accession>A0A380HA63</accession>
<dbReference type="RefSeq" id="WP_115313872.1">
    <property type="nucleotide sequence ID" value="NZ_CP066042.1"/>
</dbReference>
<keyword evidence="3 6" id="KW-0812">Transmembrane</keyword>
<keyword evidence="4 6" id="KW-1133">Transmembrane helix</keyword>
<evidence type="ECO:0000256" key="4">
    <source>
        <dbReference type="ARBA" id="ARBA00022989"/>
    </source>
</evidence>
<dbReference type="InterPro" id="IPR027022">
    <property type="entry name" value="ABC_permease_BceB-typ"/>
</dbReference>
<organism evidence="8 9">
    <name type="scientific">Staphylococcus saccharolyticus</name>
    <dbReference type="NCBI Taxonomy" id="33028"/>
    <lineage>
        <taxon>Bacteria</taxon>
        <taxon>Bacillati</taxon>
        <taxon>Bacillota</taxon>
        <taxon>Bacilli</taxon>
        <taxon>Bacillales</taxon>
        <taxon>Staphylococcaceae</taxon>
        <taxon>Staphylococcus</taxon>
    </lineage>
</organism>
<dbReference type="Proteomes" id="UP000255425">
    <property type="component" value="Unassembled WGS sequence"/>
</dbReference>
<evidence type="ECO:0000256" key="5">
    <source>
        <dbReference type="ARBA" id="ARBA00023136"/>
    </source>
</evidence>
<dbReference type="Pfam" id="PF02687">
    <property type="entry name" value="FtsX"/>
    <property type="match status" value="1"/>
</dbReference>
<dbReference type="GO" id="GO:0005886">
    <property type="term" value="C:plasma membrane"/>
    <property type="evidence" value="ECO:0007669"/>
    <property type="project" value="UniProtKB-SubCell"/>
</dbReference>
<feature type="transmembrane region" description="Helical" evidence="6">
    <location>
        <begin position="285"/>
        <end position="307"/>
    </location>
</feature>
<evidence type="ECO:0000256" key="1">
    <source>
        <dbReference type="ARBA" id="ARBA00004651"/>
    </source>
</evidence>
<keyword evidence="6" id="KW-0813">Transport</keyword>
<feature type="transmembrane region" description="Helical" evidence="6">
    <location>
        <begin position="196"/>
        <end position="217"/>
    </location>
</feature>
<evidence type="ECO:0000313" key="9">
    <source>
        <dbReference type="Proteomes" id="UP000255425"/>
    </source>
</evidence>
<evidence type="ECO:0000259" key="7">
    <source>
        <dbReference type="Pfam" id="PF02687"/>
    </source>
</evidence>
<sequence length="629" mass="71515">MSFNEIIFKNFKQNITHYAIYLLSLIISVILYFSFVTLKYAHHLHANQSFPIIKEGFQVGSYFLFIIIIVFLLYANCLFMKRRGKELSLLQIIGLTRKDIMKMIMLEQLMTFMMTAIIGIILGIFGSKILLMIVLRLLGINISVSIIFSFHAVIETLLLIIVSYLLVVIQSYIFIRKRSITELASDITRKEVNQTRITISEVILGLLGIVMIVSGYTMSTKLVDNVETVLQPFVILFLTVLGSYFFFRSTVSLIFKTAQRLRNGIVSVTDVMFTSPIIYRIKKNAFSLTVMTVVSAITVSVLCFAALSRSTLTNEVLLSSPHDVTLKIQKQANQLAFKLNNNNIEHYYNYKEVVYVKLYKDHLFTEGASRPNHIAVTSDKYIPNVDLNRGQTDVIVPRGVIKDIVKVDKKGSTYISTKNYRLKVRLRRSINKVYFMSDVDLGGATLVLNDVDYQTLRNHSKSKNIISQYGFDIKNKQDLPELENIVQSINKNIETRSEAASEISSLTGILLFVTSFLGITFLIAAGCIIYIKQIDETEDELENYTILRKLGFTHQDMSKGLKLKVIFNFGLPLIIALLHGYFASLAYMNLMGVTNQIPIFIVMTVYSAIYAVFAIIGYNHSKRTIRHSI</sequence>
<feature type="transmembrane region" description="Helical" evidence="6">
    <location>
        <begin position="229"/>
        <end position="247"/>
    </location>
</feature>
<name>A0A380HA63_9STAP</name>
<evidence type="ECO:0000256" key="2">
    <source>
        <dbReference type="ARBA" id="ARBA00022475"/>
    </source>
</evidence>
<comment type="subcellular location">
    <subcellularLocation>
        <location evidence="1 6">Cell membrane</location>
        <topology evidence="1 6">Multi-pass membrane protein</topology>
    </subcellularLocation>
</comment>
<gene>
    <name evidence="8" type="ORF">NCTC11807_02327</name>
</gene>
<feature type="transmembrane region" description="Helical" evidence="6">
    <location>
        <begin position="565"/>
        <end position="587"/>
    </location>
</feature>
<keyword evidence="2 6" id="KW-1003">Cell membrane</keyword>